<evidence type="ECO:0000313" key="2">
    <source>
        <dbReference type="Proteomes" id="UP001564626"/>
    </source>
</evidence>
<gene>
    <name evidence="1" type="ORF">AB8O55_18945</name>
</gene>
<evidence type="ECO:0008006" key="3">
    <source>
        <dbReference type="Google" id="ProtNLM"/>
    </source>
</evidence>
<accession>A0ABV4CMX2</accession>
<organism evidence="1 2">
    <name type="scientific">Saccharopolyspora cebuensis</name>
    <dbReference type="NCBI Taxonomy" id="418759"/>
    <lineage>
        <taxon>Bacteria</taxon>
        <taxon>Bacillati</taxon>
        <taxon>Actinomycetota</taxon>
        <taxon>Actinomycetes</taxon>
        <taxon>Pseudonocardiales</taxon>
        <taxon>Pseudonocardiaceae</taxon>
        <taxon>Saccharopolyspora</taxon>
    </lineage>
</organism>
<comment type="caution">
    <text evidence="1">The sequence shown here is derived from an EMBL/GenBank/DDBJ whole genome shotgun (WGS) entry which is preliminary data.</text>
</comment>
<dbReference type="InterPro" id="IPR043504">
    <property type="entry name" value="Peptidase_S1_PA_chymotrypsin"/>
</dbReference>
<dbReference type="RefSeq" id="WP_345357167.1">
    <property type="nucleotide sequence ID" value="NZ_BAABII010000003.1"/>
</dbReference>
<dbReference type="EMBL" id="JBGEHV010000037">
    <property type="protein sequence ID" value="MEY8041487.1"/>
    <property type="molecule type" value="Genomic_DNA"/>
</dbReference>
<dbReference type="InterPro" id="IPR009003">
    <property type="entry name" value="Peptidase_S1_PA"/>
</dbReference>
<name>A0ABV4CMX2_9PSEU</name>
<reference evidence="1 2" key="1">
    <citation type="submission" date="2024-08" db="EMBL/GenBank/DDBJ databases">
        <title>Genome mining of Saccharopolyspora cebuensis PGLac3 from Nigerian medicinal plant.</title>
        <authorList>
            <person name="Ezeobiora C.E."/>
            <person name="Igbokwe N.H."/>
            <person name="Amin D.H."/>
            <person name="Mendie U.E."/>
        </authorList>
    </citation>
    <scope>NUCLEOTIDE SEQUENCE [LARGE SCALE GENOMIC DNA]</scope>
    <source>
        <strain evidence="1 2">PGLac3</strain>
    </source>
</reference>
<dbReference type="Gene3D" id="2.40.10.10">
    <property type="entry name" value="Trypsin-like serine proteases"/>
    <property type="match status" value="2"/>
</dbReference>
<proteinExistence type="predicted"/>
<sequence>MLSIRELRDRAVIRPVKRAVEDQLLDLPGVTIVDIGEKLRAGRRTGEQVIVVSVMRKKPADELRPGTRIPHHVLGIPTDVVEEQPVLEHIHRGSQENLAPRLRRLRGGAVAGGAGIAPYRAAYLVPPVVPVPGSYRRIGTLGVLVTANEPSATTMGLTTFDVACLDDAWAVGDRMVDPAGGRVHADLARAALSGRVDAAAVTIASRLDTSHVVGGIGPVTGHAGTYPGERVRKCGFGTGLTLGVVTSVDATLRLDHGDSLGIRVLREQIRVDTSGRRYCGPGDSGAAVIDPGGRVIGLHVAGGRRGRVGFACPIGGVLDELDVALRTAAELVGP</sequence>
<keyword evidence="2" id="KW-1185">Reference proteome</keyword>
<dbReference type="SUPFAM" id="SSF50494">
    <property type="entry name" value="Trypsin-like serine proteases"/>
    <property type="match status" value="1"/>
</dbReference>
<evidence type="ECO:0000313" key="1">
    <source>
        <dbReference type="EMBL" id="MEY8041487.1"/>
    </source>
</evidence>
<dbReference type="Proteomes" id="UP001564626">
    <property type="component" value="Unassembled WGS sequence"/>
</dbReference>
<protein>
    <recommendedName>
        <fullName evidence="3">Trypsin-like peptidase domain-containing protein</fullName>
    </recommendedName>
</protein>